<dbReference type="SUPFAM" id="SSF48498">
    <property type="entry name" value="Tetracyclin repressor-like, C-terminal domain"/>
    <property type="match status" value="1"/>
</dbReference>
<protein>
    <submittedName>
        <fullName evidence="5">TetR family transcriptional regulator</fullName>
    </submittedName>
</protein>
<reference evidence="6" key="1">
    <citation type="journal article" date="2019" name="Int. J. Syst. Evol. Microbiol.">
        <title>The Global Catalogue of Microorganisms (GCM) 10K type strain sequencing project: providing services to taxonomists for standard genome sequencing and annotation.</title>
        <authorList>
            <consortium name="The Broad Institute Genomics Platform"/>
            <consortium name="The Broad Institute Genome Sequencing Center for Infectious Disease"/>
            <person name="Wu L."/>
            <person name="Ma J."/>
        </authorList>
    </citation>
    <scope>NUCLEOTIDE SEQUENCE [LARGE SCALE GENOMIC DNA]</scope>
    <source>
        <strain evidence="6">JCM 17342</strain>
    </source>
</reference>
<dbReference type="Pfam" id="PF00440">
    <property type="entry name" value="TetR_N"/>
    <property type="match status" value="1"/>
</dbReference>
<feature type="domain" description="HTH tetR-type" evidence="4">
    <location>
        <begin position="35"/>
        <end position="95"/>
    </location>
</feature>
<feature type="compositionally biased region" description="Polar residues" evidence="3">
    <location>
        <begin position="20"/>
        <end position="31"/>
    </location>
</feature>
<dbReference type="PRINTS" id="PR00455">
    <property type="entry name" value="HTHTETR"/>
</dbReference>
<evidence type="ECO:0000256" key="2">
    <source>
        <dbReference type="PROSITE-ProRule" id="PRU00335"/>
    </source>
</evidence>
<dbReference type="EMBL" id="BAABAL010000005">
    <property type="protein sequence ID" value="GAA3999198.1"/>
    <property type="molecule type" value="Genomic_DNA"/>
</dbReference>
<comment type="caution">
    <text evidence="5">The sequence shown here is derived from an EMBL/GenBank/DDBJ whole genome shotgun (WGS) entry which is preliminary data.</text>
</comment>
<dbReference type="PANTHER" id="PTHR30055">
    <property type="entry name" value="HTH-TYPE TRANSCRIPTIONAL REGULATOR RUTR"/>
    <property type="match status" value="1"/>
</dbReference>
<organism evidence="5 6">
    <name type="scientific">Allokutzneria multivorans</name>
    <dbReference type="NCBI Taxonomy" id="1142134"/>
    <lineage>
        <taxon>Bacteria</taxon>
        <taxon>Bacillati</taxon>
        <taxon>Actinomycetota</taxon>
        <taxon>Actinomycetes</taxon>
        <taxon>Pseudonocardiales</taxon>
        <taxon>Pseudonocardiaceae</taxon>
        <taxon>Allokutzneria</taxon>
    </lineage>
</organism>
<keyword evidence="6" id="KW-1185">Reference proteome</keyword>
<dbReference type="PANTHER" id="PTHR30055:SF231">
    <property type="entry name" value="TRANSCRIPTIONAL REGULATORY PROTEIN (PROBABLY DEOR-FAMILY)-RELATED"/>
    <property type="match status" value="1"/>
</dbReference>
<evidence type="ECO:0000313" key="5">
    <source>
        <dbReference type="EMBL" id="GAA3999198.1"/>
    </source>
</evidence>
<feature type="DNA-binding region" description="H-T-H motif" evidence="2">
    <location>
        <begin position="58"/>
        <end position="77"/>
    </location>
</feature>
<name>A0ABP7RLH2_9PSEU</name>
<proteinExistence type="predicted"/>
<dbReference type="InterPro" id="IPR009057">
    <property type="entry name" value="Homeodomain-like_sf"/>
</dbReference>
<gene>
    <name evidence="5" type="ORF">GCM10022247_19330</name>
</gene>
<evidence type="ECO:0000256" key="3">
    <source>
        <dbReference type="SAM" id="MobiDB-lite"/>
    </source>
</evidence>
<evidence type="ECO:0000313" key="6">
    <source>
        <dbReference type="Proteomes" id="UP001501747"/>
    </source>
</evidence>
<dbReference type="InterPro" id="IPR050109">
    <property type="entry name" value="HTH-type_TetR-like_transc_reg"/>
</dbReference>
<dbReference type="InterPro" id="IPR036271">
    <property type="entry name" value="Tet_transcr_reg_TetR-rel_C_sf"/>
</dbReference>
<dbReference type="InterPro" id="IPR001647">
    <property type="entry name" value="HTH_TetR"/>
</dbReference>
<evidence type="ECO:0000256" key="1">
    <source>
        <dbReference type="ARBA" id="ARBA00023125"/>
    </source>
</evidence>
<dbReference type="Proteomes" id="UP001501747">
    <property type="component" value="Unassembled WGS sequence"/>
</dbReference>
<evidence type="ECO:0000259" key="4">
    <source>
        <dbReference type="PROSITE" id="PS50977"/>
    </source>
</evidence>
<sequence>MPRELAPCRVMPEPTEVPSAPTQERTGQASTPKGERRRQALVEAASELLVESGFAGIRHRAVAERAGLPLASTTYYFSSIEELVERAVEYHGRTELAWGRDRLAELAESGDERLSRDELCELVLDMLLGHNSRDGGLDVVLLRYERLVGSGRRPYLAPLMREMGDELHALLVEILAQAGAPMSSAGMTRLIALIDGTVVNALIEADTDPRGAARRVLRAELP</sequence>
<accession>A0ABP7RLH2</accession>
<dbReference type="SUPFAM" id="SSF46689">
    <property type="entry name" value="Homeodomain-like"/>
    <property type="match status" value="1"/>
</dbReference>
<dbReference type="PROSITE" id="PS50977">
    <property type="entry name" value="HTH_TETR_2"/>
    <property type="match status" value="1"/>
</dbReference>
<dbReference type="Gene3D" id="1.10.357.10">
    <property type="entry name" value="Tetracycline Repressor, domain 2"/>
    <property type="match status" value="1"/>
</dbReference>
<keyword evidence="1 2" id="KW-0238">DNA-binding</keyword>
<dbReference type="Pfam" id="PF17940">
    <property type="entry name" value="TetR_C_31"/>
    <property type="match status" value="1"/>
</dbReference>
<feature type="region of interest" description="Disordered" evidence="3">
    <location>
        <begin position="1"/>
        <end position="38"/>
    </location>
</feature>
<dbReference type="InterPro" id="IPR041583">
    <property type="entry name" value="TetR_C_31"/>
</dbReference>